<feature type="region of interest" description="Disordered" evidence="1">
    <location>
        <begin position="114"/>
        <end position="210"/>
    </location>
</feature>
<gene>
    <name evidence="2" type="ORF">BDK51DRAFT_51895</name>
</gene>
<dbReference type="EMBL" id="KZ999941">
    <property type="protein sequence ID" value="RKO84591.1"/>
    <property type="molecule type" value="Genomic_DNA"/>
</dbReference>
<feature type="compositionally biased region" description="Basic and acidic residues" evidence="1">
    <location>
        <begin position="126"/>
        <end position="139"/>
    </location>
</feature>
<evidence type="ECO:0000313" key="3">
    <source>
        <dbReference type="Proteomes" id="UP000269721"/>
    </source>
</evidence>
<keyword evidence="3" id="KW-1185">Reference proteome</keyword>
<sequence length="210" mass="23060">MQCNPLKSTLFLRDSKAKRLVSVYAGWYQRAVGGEVVEGKVPGRSRRWVKKGQRSDKGNPRNPLRILHLRSLQQTHRLLLKIITSIPLPVLLLAAIRPSNITDLSSTSSPYFAAPAGPPAAHTRPAHADCSRDGEDPRLALHLRVPAAESPHDERRRPGRWSLQPLRHTAQAQPRRPAPPVTSSVARRRSGLGPRRPQACAGPAPRVGTG</sequence>
<name>A0A4P9VXV6_9FUNG</name>
<organism evidence="2 3">
    <name type="scientific">Blyttiomyces helicus</name>
    <dbReference type="NCBI Taxonomy" id="388810"/>
    <lineage>
        <taxon>Eukaryota</taxon>
        <taxon>Fungi</taxon>
        <taxon>Fungi incertae sedis</taxon>
        <taxon>Chytridiomycota</taxon>
        <taxon>Chytridiomycota incertae sedis</taxon>
        <taxon>Chytridiomycetes</taxon>
        <taxon>Chytridiomycetes incertae sedis</taxon>
        <taxon>Blyttiomyces</taxon>
    </lineage>
</organism>
<dbReference type="Proteomes" id="UP000269721">
    <property type="component" value="Unassembled WGS sequence"/>
</dbReference>
<dbReference type="AlphaFoldDB" id="A0A4P9VXV6"/>
<feature type="compositionally biased region" description="Low complexity" evidence="1">
    <location>
        <begin position="114"/>
        <end position="123"/>
    </location>
</feature>
<reference evidence="3" key="1">
    <citation type="journal article" date="2018" name="Nat. Microbiol.">
        <title>Leveraging single-cell genomics to expand the fungal tree of life.</title>
        <authorList>
            <person name="Ahrendt S.R."/>
            <person name="Quandt C.A."/>
            <person name="Ciobanu D."/>
            <person name="Clum A."/>
            <person name="Salamov A."/>
            <person name="Andreopoulos B."/>
            <person name="Cheng J.F."/>
            <person name="Woyke T."/>
            <person name="Pelin A."/>
            <person name="Henrissat B."/>
            <person name="Reynolds N.K."/>
            <person name="Benny G.L."/>
            <person name="Smith M.E."/>
            <person name="James T.Y."/>
            <person name="Grigoriev I.V."/>
        </authorList>
    </citation>
    <scope>NUCLEOTIDE SEQUENCE [LARGE SCALE GENOMIC DNA]</scope>
</reference>
<protein>
    <submittedName>
        <fullName evidence="2">Uncharacterized protein</fullName>
    </submittedName>
</protein>
<accession>A0A4P9VXV6</accession>
<proteinExistence type="predicted"/>
<evidence type="ECO:0000313" key="2">
    <source>
        <dbReference type="EMBL" id="RKO84591.1"/>
    </source>
</evidence>
<evidence type="ECO:0000256" key="1">
    <source>
        <dbReference type="SAM" id="MobiDB-lite"/>
    </source>
</evidence>